<accession>A0A160LKH4</accession>
<dbReference type="AlphaFoldDB" id="A0A160LKH4"/>
<comment type="function">
    <text evidence="1">Involved in the transposition of the insertion sequence.</text>
</comment>
<reference evidence="2" key="1">
    <citation type="journal article" date="2017" name="Res. Microbiol.">
        <title>Comparative genomics of extrachromosomal elements in Bacillus thuringiensis subsp. israelensis.</title>
        <authorList>
            <person name="Bolotin A."/>
            <person name="Gillis A."/>
            <person name="Sanchis V."/>
            <person name="Nielsen-LeRoux C."/>
            <person name="Mahillon J."/>
            <person name="Lereclus D."/>
            <person name="Sorokin A."/>
        </authorList>
    </citation>
    <scope>NUCLEOTIDE SEQUENCE</scope>
    <source>
        <strain evidence="2">AM65-52</strain>
        <plasmid evidence="2">pAM65-52-4-128K</plasmid>
    </source>
</reference>
<name>A0A160LKH4_BACTI</name>
<keyword evidence="2" id="KW-0614">Plasmid</keyword>
<protein>
    <submittedName>
        <fullName evidence="2">Integrase</fullName>
    </submittedName>
</protein>
<geneLocation type="plasmid" evidence="2">
    <name>pAM65-52-4-128K</name>
</geneLocation>
<gene>
    <name evidence="2" type="ORF">ATN07_34065</name>
</gene>
<dbReference type="EMBL" id="CP013279">
    <property type="protein sequence ID" value="AND28737.1"/>
    <property type="molecule type" value="Genomic_DNA"/>
</dbReference>
<dbReference type="InterPro" id="IPR012337">
    <property type="entry name" value="RNaseH-like_sf"/>
</dbReference>
<dbReference type="SUPFAM" id="SSF53098">
    <property type="entry name" value="Ribonuclease H-like"/>
    <property type="match status" value="1"/>
</dbReference>
<organism evidence="2">
    <name type="scientific">Bacillus thuringiensis subsp. israelensis</name>
    <dbReference type="NCBI Taxonomy" id="1430"/>
    <lineage>
        <taxon>Bacteria</taxon>
        <taxon>Bacillati</taxon>
        <taxon>Bacillota</taxon>
        <taxon>Bacilli</taxon>
        <taxon>Bacillales</taxon>
        <taxon>Bacillaceae</taxon>
        <taxon>Bacillus</taxon>
        <taxon>Bacillus cereus group</taxon>
    </lineage>
</organism>
<dbReference type="PANTHER" id="PTHR46889">
    <property type="entry name" value="TRANSPOSASE INSF FOR INSERTION SEQUENCE IS3B-RELATED"/>
    <property type="match status" value="1"/>
</dbReference>
<proteinExistence type="predicted"/>
<evidence type="ECO:0000256" key="1">
    <source>
        <dbReference type="ARBA" id="ARBA00002286"/>
    </source>
</evidence>
<evidence type="ECO:0000313" key="2">
    <source>
        <dbReference type="EMBL" id="AND28737.1"/>
    </source>
</evidence>
<dbReference type="InterPro" id="IPR050900">
    <property type="entry name" value="Transposase_IS3/IS150/IS904"/>
</dbReference>
<sequence length="52" mass="6299">MPFFAFDHYLHQNRQYASHEYQKILKKEKFQVSMSRKGNCYDNAVIESFHSV</sequence>